<keyword evidence="3" id="KW-0342">GTP-binding</keyword>
<dbReference type="CDD" id="cd01852">
    <property type="entry name" value="AIG1"/>
    <property type="match status" value="1"/>
</dbReference>
<accession>A0A3B3D7X5</accession>
<dbReference type="PANTHER" id="PTHR10903:SF62">
    <property type="entry name" value="GTPASE IMAP FAMILY MEMBER 4-LIKE-RELATED"/>
    <property type="match status" value="1"/>
</dbReference>
<evidence type="ECO:0000259" key="5">
    <source>
        <dbReference type="PROSITE" id="PS51720"/>
    </source>
</evidence>
<proteinExistence type="inferred from homology"/>
<name>A0A3B3D7X5_ORYME</name>
<evidence type="ECO:0000256" key="4">
    <source>
        <dbReference type="SAM" id="MobiDB-lite"/>
    </source>
</evidence>
<feature type="domain" description="AIG1-type G" evidence="5">
    <location>
        <begin position="14"/>
        <end position="216"/>
    </location>
</feature>
<sequence>MKCLIILKSFVYFVPECRIVLLGKTGFGKSSVANTIFGEKIFKVSGSSNSVTSECQSETREVHGRKITLVDTPGFFDNKMCEDDLKSEITKCVTMCAPGVHAFLIVLKVERFTQQEKEVISKIKKYFSKEALKYAVILFTHGDQLEDQKIEDFVKENHDLRSLVEECGGRCHVMDNRYWDKERNNEEVKKLLNTIDKMVEQNNREMYTNEMLKLVHSLLQKVQNIIRAYIKNISENEIVKLALSFVSNALKMGPDIITETLLGALLGISEMILRVLHKLKTLADYLNDLDPKNLKDMRDEPEAFGSPANEAIVGPEHKTQ</sequence>
<dbReference type="Proteomes" id="UP000261560">
    <property type="component" value="Unplaced"/>
</dbReference>
<dbReference type="STRING" id="30732.ENSOMEP00000026193"/>
<protein>
    <recommendedName>
        <fullName evidence="5">AIG1-type G domain-containing protein</fullName>
    </recommendedName>
</protein>
<evidence type="ECO:0000256" key="2">
    <source>
        <dbReference type="ARBA" id="ARBA00022741"/>
    </source>
</evidence>
<evidence type="ECO:0000313" key="6">
    <source>
        <dbReference type="Ensembl" id="ENSOMEP00000026193.1"/>
    </source>
</evidence>
<reference evidence="6" key="2">
    <citation type="submission" date="2025-09" db="UniProtKB">
        <authorList>
            <consortium name="Ensembl"/>
        </authorList>
    </citation>
    <scope>IDENTIFICATION</scope>
</reference>
<dbReference type="SUPFAM" id="SSF52540">
    <property type="entry name" value="P-loop containing nucleoside triphosphate hydrolases"/>
    <property type="match status" value="1"/>
</dbReference>
<dbReference type="InterPro" id="IPR045058">
    <property type="entry name" value="GIMA/IAN/Toc"/>
</dbReference>
<dbReference type="InterPro" id="IPR006703">
    <property type="entry name" value="G_AIG1"/>
</dbReference>
<dbReference type="InterPro" id="IPR027417">
    <property type="entry name" value="P-loop_NTPase"/>
</dbReference>
<reference evidence="6" key="1">
    <citation type="submission" date="2025-08" db="UniProtKB">
        <authorList>
            <consortium name="Ensembl"/>
        </authorList>
    </citation>
    <scope>IDENTIFICATION</scope>
</reference>
<evidence type="ECO:0000256" key="1">
    <source>
        <dbReference type="ARBA" id="ARBA00008535"/>
    </source>
</evidence>
<dbReference type="PANTHER" id="PTHR10903">
    <property type="entry name" value="GTPASE, IMAP FAMILY MEMBER-RELATED"/>
    <property type="match status" value="1"/>
</dbReference>
<comment type="similarity">
    <text evidence="1">Belongs to the TRAFAC class TrmE-Era-EngA-EngB-Septin-like GTPase superfamily. AIG1/Toc34/Toc159-like paraseptin GTPase family. IAN subfamily.</text>
</comment>
<dbReference type="GO" id="GO:0005525">
    <property type="term" value="F:GTP binding"/>
    <property type="evidence" value="ECO:0007669"/>
    <property type="project" value="UniProtKB-KW"/>
</dbReference>
<keyword evidence="7" id="KW-1185">Reference proteome</keyword>
<dbReference type="Ensembl" id="ENSOMET00000005182.1">
    <property type="protein sequence ID" value="ENSOMEP00000026193.1"/>
    <property type="gene ID" value="ENSOMEG00000007871.1"/>
</dbReference>
<dbReference type="OMA" id="TDECQAE"/>
<dbReference type="PROSITE" id="PS51720">
    <property type="entry name" value="G_AIG1"/>
    <property type="match status" value="1"/>
</dbReference>
<keyword evidence="2" id="KW-0547">Nucleotide-binding</keyword>
<evidence type="ECO:0000313" key="7">
    <source>
        <dbReference type="Proteomes" id="UP000261560"/>
    </source>
</evidence>
<dbReference type="Pfam" id="PF04548">
    <property type="entry name" value="AIG1"/>
    <property type="match status" value="1"/>
</dbReference>
<feature type="region of interest" description="Disordered" evidence="4">
    <location>
        <begin position="297"/>
        <end position="320"/>
    </location>
</feature>
<dbReference type="PaxDb" id="30732-ENSOMEP00000026193"/>
<dbReference type="AlphaFoldDB" id="A0A3B3D7X5"/>
<organism evidence="6 7">
    <name type="scientific">Oryzias melastigma</name>
    <name type="common">Marine medaka</name>
    <dbReference type="NCBI Taxonomy" id="30732"/>
    <lineage>
        <taxon>Eukaryota</taxon>
        <taxon>Metazoa</taxon>
        <taxon>Chordata</taxon>
        <taxon>Craniata</taxon>
        <taxon>Vertebrata</taxon>
        <taxon>Euteleostomi</taxon>
        <taxon>Actinopterygii</taxon>
        <taxon>Neopterygii</taxon>
        <taxon>Teleostei</taxon>
        <taxon>Neoteleostei</taxon>
        <taxon>Acanthomorphata</taxon>
        <taxon>Ovalentaria</taxon>
        <taxon>Atherinomorphae</taxon>
        <taxon>Beloniformes</taxon>
        <taxon>Adrianichthyidae</taxon>
        <taxon>Oryziinae</taxon>
        <taxon>Oryzias</taxon>
    </lineage>
</organism>
<dbReference type="FunFam" id="3.40.50.300:FF:000366">
    <property type="entry name" value="GTPase, IMAP family member 2"/>
    <property type="match status" value="1"/>
</dbReference>
<dbReference type="Gene3D" id="3.40.50.300">
    <property type="entry name" value="P-loop containing nucleotide triphosphate hydrolases"/>
    <property type="match status" value="1"/>
</dbReference>
<dbReference type="GeneTree" id="ENSGT01150000286992"/>
<evidence type="ECO:0000256" key="3">
    <source>
        <dbReference type="ARBA" id="ARBA00023134"/>
    </source>
</evidence>